<name>A0AAW2HD58_9NEOP</name>
<dbReference type="EMBL" id="JARGDH010000005">
    <property type="protein sequence ID" value="KAL0267639.1"/>
    <property type="molecule type" value="Genomic_DNA"/>
</dbReference>
<gene>
    <name evidence="1" type="ORF">PYX00_009849</name>
</gene>
<proteinExistence type="predicted"/>
<reference evidence="1" key="1">
    <citation type="journal article" date="2024" name="Gigascience">
        <title>Chromosome-level genome of the poultry shaft louse Menopon gallinae provides insight into the host-switching and adaptive evolution of parasitic lice.</title>
        <authorList>
            <person name="Xu Y."/>
            <person name="Ma L."/>
            <person name="Liu S."/>
            <person name="Liang Y."/>
            <person name="Liu Q."/>
            <person name="He Z."/>
            <person name="Tian L."/>
            <person name="Duan Y."/>
            <person name="Cai W."/>
            <person name="Li H."/>
            <person name="Song F."/>
        </authorList>
    </citation>
    <scope>NUCLEOTIDE SEQUENCE</scope>
    <source>
        <strain evidence="1">Cailab_2023a</strain>
    </source>
</reference>
<accession>A0AAW2HD58</accession>
<sequence length="70" mass="8005">MDLRRFLKGNVVEEWKSTRRMITDDHGGWFGPGSCKGMRFKGTVTGLGPRRKSPCVWLELPTKSYSQGHH</sequence>
<organism evidence="1">
    <name type="scientific">Menopon gallinae</name>
    <name type="common">poultry shaft louse</name>
    <dbReference type="NCBI Taxonomy" id="328185"/>
    <lineage>
        <taxon>Eukaryota</taxon>
        <taxon>Metazoa</taxon>
        <taxon>Ecdysozoa</taxon>
        <taxon>Arthropoda</taxon>
        <taxon>Hexapoda</taxon>
        <taxon>Insecta</taxon>
        <taxon>Pterygota</taxon>
        <taxon>Neoptera</taxon>
        <taxon>Paraneoptera</taxon>
        <taxon>Psocodea</taxon>
        <taxon>Troctomorpha</taxon>
        <taxon>Phthiraptera</taxon>
        <taxon>Amblycera</taxon>
        <taxon>Menoponidae</taxon>
        <taxon>Menopon</taxon>
    </lineage>
</organism>
<comment type="caution">
    <text evidence="1">The sequence shown here is derived from an EMBL/GenBank/DDBJ whole genome shotgun (WGS) entry which is preliminary data.</text>
</comment>
<dbReference type="AlphaFoldDB" id="A0AAW2HD58"/>
<protein>
    <submittedName>
        <fullName evidence="1">Uncharacterized protein</fullName>
    </submittedName>
</protein>
<evidence type="ECO:0000313" key="1">
    <source>
        <dbReference type="EMBL" id="KAL0267639.1"/>
    </source>
</evidence>